<dbReference type="CDD" id="cd04186">
    <property type="entry name" value="GT_2_like_c"/>
    <property type="match status" value="1"/>
</dbReference>
<dbReference type="AlphaFoldDB" id="X0UDU6"/>
<comment type="caution">
    <text evidence="2">The sequence shown here is derived from an EMBL/GenBank/DDBJ whole genome shotgun (WGS) entry which is preliminary data.</text>
</comment>
<reference evidence="2" key="1">
    <citation type="journal article" date="2014" name="Front. Microbiol.">
        <title>High frequency of phylogenetically diverse reductive dehalogenase-homologous genes in deep subseafloor sedimentary metagenomes.</title>
        <authorList>
            <person name="Kawai M."/>
            <person name="Futagami T."/>
            <person name="Toyoda A."/>
            <person name="Takaki Y."/>
            <person name="Nishi S."/>
            <person name="Hori S."/>
            <person name="Arai W."/>
            <person name="Tsubouchi T."/>
            <person name="Morono Y."/>
            <person name="Uchiyama I."/>
            <person name="Ito T."/>
            <person name="Fujiyama A."/>
            <person name="Inagaki F."/>
            <person name="Takami H."/>
        </authorList>
    </citation>
    <scope>NUCLEOTIDE SEQUENCE</scope>
    <source>
        <strain evidence="2">Expedition CK06-06</strain>
    </source>
</reference>
<dbReference type="Gene3D" id="3.90.550.10">
    <property type="entry name" value="Spore Coat Polysaccharide Biosynthesis Protein SpsA, Chain A"/>
    <property type="match status" value="1"/>
</dbReference>
<evidence type="ECO:0000259" key="1">
    <source>
        <dbReference type="Pfam" id="PF00535"/>
    </source>
</evidence>
<feature type="non-terminal residue" evidence="2">
    <location>
        <position position="155"/>
    </location>
</feature>
<protein>
    <recommendedName>
        <fullName evidence="1">Glycosyltransferase 2-like domain-containing protein</fullName>
    </recommendedName>
</protein>
<dbReference type="PANTHER" id="PTHR43179">
    <property type="entry name" value="RHAMNOSYLTRANSFERASE WBBL"/>
    <property type="match status" value="1"/>
</dbReference>
<name>X0UDU6_9ZZZZ</name>
<accession>X0UDU6</accession>
<sequence>MDVSIIIVNWNTRDLLRDCLKSVYEQTKGISFEVIVIDNASSDGSVEMVKSEFYQVVLIENKQNRGFAAGVNQGIAVAKGRYALVLNSDTIVCDNAIEETMRYADKHPEAAMVGCQILDSSNTIQMTCFRFPSVLNLFLHTFVLNKIFKKNHFFG</sequence>
<dbReference type="SUPFAM" id="SSF53448">
    <property type="entry name" value="Nucleotide-diphospho-sugar transferases"/>
    <property type="match status" value="1"/>
</dbReference>
<organism evidence="2">
    <name type="scientific">marine sediment metagenome</name>
    <dbReference type="NCBI Taxonomy" id="412755"/>
    <lineage>
        <taxon>unclassified sequences</taxon>
        <taxon>metagenomes</taxon>
        <taxon>ecological metagenomes</taxon>
    </lineage>
</organism>
<dbReference type="PANTHER" id="PTHR43179:SF7">
    <property type="entry name" value="RHAMNOSYLTRANSFERASE WBBL"/>
    <property type="match status" value="1"/>
</dbReference>
<feature type="domain" description="Glycosyltransferase 2-like" evidence="1">
    <location>
        <begin position="4"/>
        <end position="125"/>
    </location>
</feature>
<dbReference type="Pfam" id="PF00535">
    <property type="entry name" value="Glycos_transf_2"/>
    <property type="match status" value="1"/>
</dbReference>
<dbReference type="EMBL" id="BARS01016350">
    <property type="protein sequence ID" value="GAF86660.1"/>
    <property type="molecule type" value="Genomic_DNA"/>
</dbReference>
<dbReference type="InterPro" id="IPR029044">
    <property type="entry name" value="Nucleotide-diphossugar_trans"/>
</dbReference>
<gene>
    <name evidence="2" type="ORF">S01H1_26916</name>
</gene>
<evidence type="ECO:0000313" key="2">
    <source>
        <dbReference type="EMBL" id="GAF86660.1"/>
    </source>
</evidence>
<dbReference type="InterPro" id="IPR001173">
    <property type="entry name" value="Glyco_trans_2-like"/>
</dbReference>
<proteinExistence type="predicted"/>